<feature type="domain" description="SET" evidence="10">
    <location>
        <begin position="120"/>
        <end position="246"/>
    </location>
</feature>
<evidence type="ECO:0000256" key="8">
    <source>
        <dbReference type="ARBA" id="ARBA00022853"/>
    </source>
</evidence>
<dbReference type="GO" id="GO:0008270">
    <property type="term" value="F:zinc ion binding"/>
    <property type="evidence" value="ECO:0007669"/>
    <property type="project" value="InterPro"/>
</dbReference>
<dbReference type="AlphaFoldDB" id="A0A9D3LVW2"/>
<dbReference type="InterPro" id="IPR001214">
    <property type="entry name" value="SET_dom"/>
</dbReference>
<reference evidence="13" key="1">
    <citation type="submission" date="2021-01" db="EMBL/GenBank/DDBJ databases">
        <title>A chromosome-scale assembly of European eel, Anguilla anguilla.</title>
        <authorList>
            <person name="Henkel C."/>
            <person name="Jong-Raadsen S.A."/>
            <person name="Dufour S."/>
            <person name="Weltzien F.-A."/>
            <person name="Palstra A.P."/>
            <person name="Pelster B."/>
            <person name="Spaink H.P."/>
            <person name="Van Den Thillart G.E."/>
            <person name="Jansen H."/>
            <person name="Zahm M."/>
            <person name="Klopp C."/>
            <person name="Cedric C."/>
            <person name="Louis A."/>
            <person name="Berthelot C."/>
            <person name="Parey E."/>
            <person name="Roest Crollius H."/>
            <person name="Montfort J."/>
            <person name="Robinson-Rechavi M."/>
            <person name="Bucao C."/>
            <person name="Bouchez O."/>
            <person name="Gislard M."/>
            <person name="Lluch J."/>
            <person name="Milhes M."/>
            <person name="Lampietro C."/>
            <person name="Lopez Roques C."/>
            <person name="Donnadieu C."/>
            <person name="Braasch I."/>
            <person name="Desvignes T."/>
            <person name="Postlethwait J."/>
            <person name="Bobe J."/>
            <person name="Guiguen Y."/>
            <person name="Dirks R."/>
        </authorList>
    </citation>
    <scope>NUCLEOTIDE SEQUENCE</scope>
    <source>
        <strain evidence="13">Tag_6206</strain>
        <tissue evidence="13">Liver</tissue>
    </source>
</reference>
<dbReference type="GO" id="GO:0042054">
    <property type="term" value="F:histone methyltransferase activity"/>
    <property type="evidence" value="ECO:0007669"/>
    <property type="project" value="InterPro"/>
</dbReference>
<evidence type="ECO:0000256" key="2">
    <source>
        <dbReference type="ARBA" id="ARBA00022454"/>
    </source>
</evidence>
<dbReference type="Pfam" id="PF05033">
    <property type="entry name" value="Pre-SET"/>
    <property type="match status" value="1"/>
</dbReference>
<dbReference type="EMBL" id="JAFIRN010000014">
    <property type="protein sequence ID" value="KAG5835788.1"/>
    <property type="molecule type" value="Genomic_DNA"/>
</dbReference>
<feature type="domain" description="Post-SET" evidence="12">
    <location>
        <begin position="275"/>
        <end position="291"/>
    </location>
</feature>
<dbReference type="PANTHER" id="PTHR46223:SF3">
    <property type="entry name" value="HISTONE-LYSINE N-METHYLTRANSFERASE SET-23"/>
    <property type="match status" value="1"/>
</dbReference>
<evidence type="ECO:0000256" key="9">
    <source>
        <dbReference type="SAM" id="MobiDB-lite"/>
    </source>
</evidence>
<comment type="subcellular location">
    <subcellularLocation>
        <location evidence="1">Chromosome</location>
    </subcellularLocation>
</comment>
<dbReference type="GO" id="GO:0032259">
    <property type="term" value="P:methylation"/>
    <property type="evidence" value="ECO:0007669"/>
    <property type="project" value="UniProtKB-KW"/>
</dbReference>
<organism evidence="13 14">
    <name type="scientific">Anguilla anguilla</name>
    <name type="common">European freshwater eel</name>
    <name type="synonym">Muraena anguilla</name>
    <dbReference type="NCBI Taxonomy" id="7936"/>
    <lineage>
        <taxon>Eukaryota</taxon>
        <taxon>Metazoa</taxon>
        <taxon>Chordata</taxon>
        <taxon>Craniata</taxon>
        <taxon>Vertebrata</taxon>
        <taxon>Euteleostomi</taxon>
        <taxon>Actinopterygii</taxon>
        <taxon>Neopterygii</taxon>
        <taxon>Teleostei</taxon>
        <taxon>Anguilliformes</taxon>
        <taxon>Anguillidae</taxon>
        <taxon>Anguilla</taxon>
    </lineage>
</organism>
<dbReference type="GO" id="GO:0005694">
    <property type="term" value="C:chromosome"/>
    <property type="evidence" value="ECO:0007669"/>
    <property type="project" value="UniProtKB-SubCell"/>
</dbReference>
<dbReference type="PANTHER" id="PTHR46223">
    <property type="entry name" value="HISTONE-LYSINE N-METHYLTRANSFERASE SUV39H"/>
    <property type="match status" value="1"/>
</dbReference>
<evidence type="ECO:0000259" key="12">
    <source>
        <dbReference type="PROSITE" id="PS50868"/>
    </source>
</evidence>
<dbReference type="InterPro" id="IPR050973">
    <property type="entry name" value="H3K9_Histone-Lys_N-MTase"/>
</dbReference>
<dbReference type="Gene3D" id="2.170.270.10">
    <property type="entry name" value="SET domain"/>
    <property type="match status" value="1"/>
</dbReference>
<evidence type="ECO:0000256" key="3">
    <source>
        <dbReference type="ARBA" id="ARBA00022603"/>
    </source>
</evidence>
<gene>
    <name evidence="13" type="ORF">ANANG_G00247720</name>
</gene>
<dbReference type="PROSITE" id="PS50867">
    <property type="entry name" value="PRE_SET"/>
    <property type="match status" value="1"/>
</dbReference>
<keyword evidence="8" id="KW-0156">Chromatin regulator</keyword>
<evidence type="ECO:0008006" key="15">
    <source>
        <dbReference type="Google" id="ProtNLM"/>
    </source>
</evidence>
<evidence type="ECO:0000256" key="7">
    <source>
        <dbReference type="ARBA" id="ARBA00022833"/>
    </source>
</evidence>
<keyword evidence="3" id="KW-0489">Methyltransferase</keyword>
<comment type="caution">
    <text evidence="13">The sequence shown here is derived from an EMBL/GenBank/DDBJ whole genome shotgun (WGS) entry which is preliminary data.</text>
</comment>
<feature type="region of interest" description="Disordered" evidence="9">
    <location>
        <begin position="248"/>
        <end position="271"/>
    </location>
</feature>
<protein>
    <recommendedName>
        <fullName evidence="15">Histone-lysine N-methyltransferase SETMAR</fullName>
    </recommendedName>
</protein>
<feature type="domain" description="Pre-SET" evidence="11">
    <location>
        <begin position="54"/>
        <end position="119"/>
    </location>
</feature>
<name>A0A9D3LVW2_ANGAN</name>
<evidence type="ECO:0000256" key="6">
    <source>
        <dbReference type="ARBA" id="ARBA00022723"/>
    </source>
</evidence>
<dbReference type="PROSITE" id="PS50868">
    <property type="entry name" value="POST_SET"/>
    <property type="match status" value="1"/>
</dbReference>
<keyword evidence="2" id="KW-0158">Chromosome</keyword>
<dbReference type="SMART" id="SM00468">
    <property type="entry name" value="PreSET"/>
    <property type="match status" value="1"/>
</dbReference>
<dbReference type="InterPro" id="IPR007728">
    <property type="entry name" value="Pre-SET_dom"/>
</dbReference>
<evidence type="ECO:0000259" key="11">
    <source>
        <dbReference type="PROSITE" id="PS50867"/>
    </source>
</evidence>
<dbReference type="Proteomes" id="UP001044222">
    <property type="component" value="Chromosome 14"/>
</dbReference>
<keyword evidence="7" id="KW-0862">Zinc</keyword>
<proteinExistence type="predicted"/>
<evidence type="ECO:0000259" key="10">
    <source>
        <dbReference type="PROSITE" id="PS50280"/>
    </source>
</evidence>
<dbReference type="SMART" id="SM00508">
    <property type="entry name" value="PostSET"/>
    <property type="match status" value="1"/>
</dbReference>
<evidence type="ECO:0000313" key="13">
    <source>
        <dbReference type="EMBL" id="KAG5835788.1"/>
    </source>
</evidence>
<dbReference type="GO" id="GO:0005634">
    <property type="term" value="C:nucleus"/>
    <property type="evidence" value="ECO:0007669"/>
    <property type="project" value="InterPro"/>
</dbReference>
<keyword evidence="5" id="KW-0949">S-adenosyl-L-methionine</keyword>
<dbReference type="SUPFAM" id="SSF82199">
    <property type="entry name" value="SET domain"/>
    <property type="match status" value="1"/>
</dbReference>
<evidence type="ECO:0000256" key="4">
    <source>
        <dbReference type="ARBA" id="ARBA00022679"/>
    </source>
</evidence>
<dbReference type="CDD" id="cd10544">
    <property type="entry name" value="SET_SETMAR"/>
    <property type="match status" value="1"/>
</dbReference>
<dbReference type="PROSITE" id="PS50280">
    <property type="entry name" value="SET"/>
    <property type="match status" value="1"/>
</dbReference>
<evidence type="ECO:0000313" key="14">
    <source>
        <dbReference type="Proteomes" id="UP001044222"/>
    </source>
</evidence>
<dbReference type="InterPro" id="IPR003616">
    <property type="entry name" value="Post-SET_dom"/>
</dbReference>
<keyword evidence="14" id="KW-1185">Reference proteome</keyword>
<accession>A0A9D3LVW2</accession>
<dbReference type="Pfam" id="PF00856">
    <property type="entry name" value="SET"/>
    <property type="match status" value="1"/>
</dbReference>
<keyword evidence="4" id="KW-0808">Transferase</keyword>
<keyword evidence="6" id="KW-0479">Metal-binding</keyword>
<dbReference type="InterPro" id="IPR046341">
    <property type="entry name" value="SET_dom_sf"/>
</dbReference>
<dbReference type="SMART" id="SM00317">
    <property type="entry name" value="SET"/>
    <property type="match status" value="1"/>
</dbReference>
<evidence type="ECO:0000256" key="1">
    <source>
        <dbReference type="ARBA" id="ARBA00004286"/>
    </source>
</evidence>
<evidence type="ECO:0000256" key="5">
    <source>
        <dbReference type="ARBA" id="ARBA00022691"/>
    </source>
</evidence>
<sequence length="322" mass="34875">MSFVSNQDACNGLENLPVFFEGSVSQDDLPLFQYSPENVPGPGCETDPAEVTLPGCDCRSQSCQQGSCSCLETHSQAYNSQGRLKYLGEEKTEYSLPVFECNALCGCSEACSNRVVQRGLGLSLCVFPTHGKGWGVRALEPIPQGTFVCEYAGEVIGFEEACRRQRAQKPGDMNYIIVVREHAGEGKVGETIVDPGTVGNVGRFLNHSCQPNLFMVPVRVHSLVPRLAMFAGRDIALGEELTFDYSGGYNNPQGKGSHPSPGGQQAKGVGEEGFKRKPCHCGAHNCRLFLPLDVSVISNTYMSGPHHCSLVKGLHEKHSLDM</sequence>